<dbReference type="GO" id="GO:0016740">
    <property type="term" value="F:transferase activity"/>
    <property type="evidence" value="ECO:0007669"/>
    <property type="project" value="UniProtKB-KW"/>
</dbReference>
<dbReference type="EMBL" id="JAAONZ010000005">
    <property type="protein sequence ID" value="NHO65650.1"/>
    <property type="molecule type" value="Genomic_DNA"/>
</dbReference>
<dbReference type="InterPro" id="IPR044855">
    <property type="entry name" value="CoA-Trfase_III_dom3_sf"/>
</dbReference>
<protein>
    <submittedName>
        <fullName evidence="1">CoA transferase</fullName>
    </submittedName>
</protein>
<dbReference type="InterPro" id="IPR050509">
    <property type="entry name" value="CoA-transferase_III"/>
</dbReference>
<proteinExistence type="predicted"/>
<dbReference type="SUPFAM" id="SSF89796">
    <property type="entry name" value="CoA-transferase family III (CaiB/BaiF)"/>
    <property type="match status" value="1"/>
</dbReference>
<keyword evidence="2" id="KW-1185">Reference proteome</keyword>
<comment type="caution">
    <text evidence="1">The sequence shown here is derived from an EMBL/GenBank/DDBJ whole genome shotgun (WGS) entry which is preliminary data.</text>
</comment>
<dbReference type="PANTHER" id="PTHR48228:SF5">
    <property type="entry name" value="ALPHA-METHYLACYL-COA RACEMASE"/>
    <property type="match status" value="1"/>
</dbReference>
<sequence>MHVLKPLTGLRILDFTAMPPGGACTVMLADLGAEVIRVEPPASKGKPSLVIGQMGLSRGKRSMTLNMRNQASIDVLTRLAPTIDVVVENAKPGAMEARGFGYPQCSAINSHIIWCAITGFGQTGPYAEHAGHDLSYIAHSGLLGAMSDQLPWQPGIALALQAGAQTAVASILAAVIERGRSGKGAFIDLSLSEAATWLLNCGINPLSKTPLFLQATADRRLYQCADNRFVAVACAEPRTWNILCDELKVPECKALLHQQEHQQQITRTLTEIFRTRTAPEWVEQLAPKGAAVTILNHGSELLDDPQVRSRQSVVETAGVPVPASPIRISTSDGAHTTTNTEVAHITGDDTVAILRSAGFTSTEIESLTSDAII</sequence>
<gene>
    <name evidence="1" type="ORF">G8770_08865</name>
</gene>
<dbReference type="Gene3D" id="3.40.50.10540">
    <property type="entry name" value="Crotonobetainyl-coa:carnitine coa-transferase, domain 1"/>
    <property type="match status" value="1"/>
</dbReference>
<dbReference type="PANTHER" id="PTHR48228">
    <property type="entry name" value="SUCCINYL-COA--D-CITRAMALATE COA-TRANSFERASE"/>
    <property type="match status" value="1"/>
</dbReference>
<dbReference type="Gene3D" id="3.30.1540.10">
    <property type="entry name" value="formyl-coa transferase, domain 3"/>
    <property type="match status" value="1"/>
</dbReference>
<dbReference type="Proteomes" id="UP000787472">
    <property type="component" value="Unassembled WGS sequence"/>
</dbReference>
<keyword evidence="1" id="KW-0808">Transferase</keyword>
<accession>A0A9E5JVH9</accession>
<dbReference type="RefSeq" id="WP_167184998.1">
    <property type="nucleotide sequence ID" value="NZ_JAAONZ010000005.1"/>
</dbReference>
<name>A0A9E5JVH9_9GAMM</name>
<dbReference type="InterPro" id="IPR003673">
    <property type="entry name" value="CoA-Trfase_fam_III"/>
</dbReference>
<organism evidence="1 2">
    <name type="scientific">Pseudomaricurvus hydrocarbonicus</name>
    <dbReference type="NCBI Taxonomy" id="1470433"/>
    <lineage>
        <taxon>Bacteria</taxon>
        <taxon>Pseudomonadati</taxon>
        <taxon>Pseudomonadota</taxon>
        <taxon>Gammaproteobacteria</taxon>
        <taxon>Cellvibrionales</taxon>
        <taxon>Cellvibrionaceae</taxon>
        <taxon>Pseudomaricurvus</taxon>
    </lineage>
</organism>
<evidence type="ECO:0000313" key="1">
    <source>
        <dbReference type="EMBL" id="NHO65650.1"/>
    </source>
</evidence>
<dbReference type="InterPro" id="IPR023606">
    <property type="entry name" value="CoA-Trfase_III_dom_1_sf"/>
</dbReference>
<evidence type="ECO:0000313" key="2">
    <source>
        <dbReference type="Proteomes" id="UP000787472"/>
    </source>
</evidence>
<dbReference type="AlphaFoldDB" id="A0A9E5JVH9"/>
<dbReference type="Pfam" id="PF02515">
    <property type="entry name" value="CoA_transf_3"/>
    <property type="match status" value="1"/>
</dbReference>
<reference evidence="1" key="1">
    <citation type="submission" date="2020-03" db="EMBL/GenBank/DDBJ databases">
        <authorList>
            <person name="Guo F."/>
        </authorList>
    </citation>
    <scope>NUCLEOTIDE SEQUENCE</scope>
    <source>
        <strain evidence="1">JCM 30134</strain>
    </source>
</reference>